<comment type="caution">
    <text evidence="1">The sequence shown here is derived from an EMBL/GenBank/DDBJ whole genome shotgun (WGS) entry which is preliminary data.</text>
</comment>
<dbReference type="RefSeq" id="WP_321547449.1">
    <property type="nucleotide sequence ID" value="NZ_JAXIVS010000006.1"/>
</dbReference>
<reference evidence="1 2" key="1">
    <citation type="submission" date="2023-12" db="EMBL/GenBank/DDBJ databases">
        <title>the genome sequence of Hyalangium sp. s54d21.</title>
        <authorList>
            <person name="Zhang X."/>
        </authorList>
    </citation>
    <scope>NUCLEOTIDE SEQUENCE [LARGE SCALE GENOMIC DNA]</scope>
    <source>
        <strain evidence="2">s54d21</strain>
    </source>
</reference>
<accession>A0ABU5H5Z8</accession>
<dbReference type="Proteomes" id="UP001291309">
    <property type="component" value="Unassembled WGS sequence"/>
</dbReference>
<organism evidence="1 2">
    <name type="scientific">Hyalangium rubrum</name>
    <dbReference type="NCBI Taxonomy" id="3103134"/>
    <lineage>
        <taxon>Bacteria</taxon>
        <taxon>Pseudomonadati</taxon>
        <taxon>Myxococcota</taxon>
        <taxon>Myxococcia</taxon>
        <taxon>Myxococcales</taxon>
        <taxon>Cystobacterineae</taxon>
        <taxon>Archangiaceae</taxon>
        <taxon>Hyalangium</taxon>
    </lineage>
</organism>
<evidence type="ECO:0008006" key="3">
    <source>
        <dbReference type="Google" id="ProtNLM"/>
    </source>
</evidence>
<evidence type="ECO:0000313" key="2">
    <source>
        <dbReference type="Proteomes" id="UP001291309"/>
    </source>
</evidence>
<dbReference type="PROSITE" id="PS51257">
    <property type="entry name" value="PROKAR_LIPOPROTEIN"/>
    <property type="match status" value="1"/>
</dbReference>
<gene>
    <name evidence="1" type="ORF">SYV04_20070</name>
</gene>
<evidence type="ECO:0000313" key="1">
    <source>
        <dbReference type="EMBL" id="MDY7228731.1"/>
    </source>
</evidence>
<keyword evidence="2" id="KW-1185">Reference proteome</keyword>
<dbReference type="EMBL" id="JAXIVS010000006">
    <property type="protein sequence ID" value="MDY7228731.1"/>
    <property type="molecule type" value="Genomic_DNA"/>
</dbReference>
<sequence>MKRFLLLAPLGLAACGGHDTETLTYGGHELEPKSILFARVPIEGNEFTVALISDRGDACTQFDGLACLPQPHVGTTLVFRTPSFAQGTRSIGGDLSARWVDFQGVRILEGTASGGRLEVDQSEEEKEFGGTFDLVLPQGQVNGAFTADFCEPMRDYYLGCPDSQ</sequence>
<proteinExistence type="predicted"/>
<name>A0ABU5H5Z8_9BACT</name>
<protein>
    <recommendedName>
        <fullName evidence="3">Lipoprotein</fullName>
    </recommendedName>
</protein>